<organism evidence="2">
    <name type="scientific">uncultured Solirubrobacteraceae bacterium</name>
    <dbReference type="NCBI Taxonomy" id="1162706"/>
    <lineage>
        <taxon>Bacteria</taxon>
        <taxon>Bacillati</taxon>
        <taxon>Actinomycetota</taxon>
        <taxon>Thermoleophilia</taxon>
        <taxon>Solirubrobacterales</taxon>
        <taxon>Solirubrobacteraceae</taxon>
        <taxon>environmental samples</taxon>
    </lineage>
</organism>
<name>A0A6J4RQR2_9ACTN</name>
<dbReference type="AlphaFoldDB" id="A0A6J4RQR2"/>
<evidence type="ECO:0000313" key="2">
    <source>
        <dbReference type="EMBL" id="CAA9475175.1"/>
    </source>
</evidence>
<dbReference type="EMBL" id="CADCVT010000029">
    <property type="protein sequence ID" value="CAA9475175.1"/>
    <property type="molecule type" value="Genomic_DNA"/>
</dbReference>
<proteinExistence type="predicted"/>
<feature type="region of interest" description="Disordered" evidence="1">
    <location>
        <begin position="1"/>
        <end position="23"/>
    </location>
</feature>
<sequence length="23" mass="2495">PRPLRPLGPRRDGRADPGKRGAV</sequence>
<protein>
    <submittedName>
        <fullName evidence="2">Uncharacterized protein</fullName>
    </submittedName>
</protein>
<reference evidence="2" key="1">
    <citation type="submission" date="2020-02" db="EMBL/GenBank/DDBJ databases">
        <authorList>
            <person name="Meier V. D."/>
        </authorList>
    </citation>
    <scope>NUCLEOTIDE SEQUENCE</scope>
    <source>
        <strain evidence="2">AVDCRST_MAG85</strain>
    </source>
</reference>
<evidence type="ECO:0000256" key="1">
    <source>
        <dbReference type="SAM" id="MobiDB-lite"/>
    </source>
</evidence>
<accession>A0A6J4RQR2</accession>
<gene>
    <name evidence="2" type="ORF">AVDCRST_MAG85-250</name>
</gene>
<feature type="non-terminal residue" evidence="2">
    <location>
        <position position="23"/>
    </location>
</feature>
<feature type="non-terminal residue" evidence="2">
    <location>
        <position position="1"/>
    </location>
</feature>
<feature type="compositionally biased region" description="Basic and acidic residues" evidence="1">
    <location>
        <begin position="9"/>
        <end position="23"/>
    </location>
</feature>